<feature type="domain" description="D-isomer specific 2-hydroxyacid dehydrogenase catalytic" evidence="4">
    <location>
        <begin position="26"/>
        <end position="305"/>
    </location>
</feature>
<dbReference type="SUPFAM" id="SSF52283">
    <property type="entry name" value="Formate/glycerate dehydrogenase catalytic domain-like"/>
    <property type="match status" value="1"/>
</dbReference>
<dbReference type="PANTHER" id="PTHR43333:SF1">
    <property type="entry name" value="D-ISOMER SPECIFIC 2-HYDROXYACID DEHYDROGENASE NAD-BINDING DOMAIN-CONTAINING PROTEIN"/>
    <property type="match status" value="1"/>
</dbReference>
<dbReference type="InterPro" id="IPR006140">
    <property type="entry name" value="D-isomer_DH_NAD-bd"/>
</dbReference>
<keyword evidence="7" id="KW-1185">Reference proteome</keyword>
<name>A0ABW3H9P7_9SPHN</name>
<evidence type="ECO:0000256" key="2">
    <source>
        <dbReference type="ARBA" id="ARBA00023027"/>
    </source>
</evidence>
<comment type="caution">
    <text evidence="6">The sequence shown here is derived from an EMBL/GenBank/DDBJ whole genome shotgun (WGS) entry which is preliminary data.</text>
</comment>
<keyword evidence="1 3" id="KW-0560">Oxidoreductase</keyword>
<dbReference type="InterPro" id="IPR029753">
    <property type="entry name" value="D-isomer_DH_CS"/>
</dbReference>
<evidence type="ECO:0000313" key="6">
    <source>
        <dbReference type="EMBL" id="MFD0948181.1"/>
    </source>
</evidence>
<dbReference type="PROSITE" id="PS00671">
    <property type="entry name" value="D_2_HYDROXYACID_DH_3"/>
    <property type="match status" value="1"/>
</dbReference>
<dbReference type="Proteomes" id="UP001596977">
    <property type="component" value="Unassembled WGS sequence"/>
</dbReference>
<dbReference type="InterPro" id="IPR006139">
    <property type="entry name" value="D-isomer_2_OHA_DH_cat_dom"/>
</dbReference>
<evidence type="ECO:0000256" key="3">
    <source>
        <dbReference type="RuleBase" id="RU003719"/>
    </source>
</evidence>
<evidence type="ECO:0000256" key="1">
    <source>
        <dbReference type="ARBA" id="ARBA00023002"/>
    </source>
</evidence>
<dbReference type="PANTHER" id="PTHR43333">
    <property type="entry name" value="2-HACID_DH_C DOMAIN-CONTAINING PROTEIN"/>
    <property type="match status" value="1"/>
</dbReference>
<proteinExistence type="inferred from homology"/>
<dbReference type="InterPro" id="IPR036291">
    <property type="entry name" value="NAD(P)-bd_dom_sf"/>
</dbReference>
<comment type="similarity">
    <text evidence="3">Belongs to the D-isomer specific 2-hydroxyacid dehydrogenase family.</text>
</comment>
<dbReference type="SUPFAM" id="SSF51735">
    <property type="entry name" value="NAD(P)-binding Rossmann-fold domains"/>
    <property type="match status" value="1"/>
</dbReference>
<protein>
    <submittedName>
        <fullName evidence="6">NAD(P)-dependent oxidoreductase</fullName>
    </submittedName>
</protein>
<accession>A0ABW3H9P7</accession>
<evidence type="ECO:0000313" key="7">
    <source>
        <dbReference type="Proteomes" id="UP001596977"/>
    </source>
</evidence>
<dbReference type="Pfam" id="PF00389">
    <property type="entry name" value="2-Hacid_dh"/>
    <property type="match status" value="1"/>
</dbReference>
<feature type="domain" description="D-isomer specific 2-hydroxyacid dehydrogenase NAD-binding" evidence="5">
    <location>
        <begin position="105"/>
        <end position="272"/>
    </location>
</feature>
<dbReference type="Gene3D" id="3.40.50.720">
    <property type="entry name" value="NAD(P)-binding Rossmann-like Domain"/>
    <property type="match status" value="2"/>
</dbReference>
<evidence type="ECO:0000259" key="5">
    <source>
        <dbReference type="Pfam" id="PF02826"/>
    </source>
</evidence>
<dbReference type="RefSeq" id="WP_264946237.1">
    <property type="nucleotide sequence ID" value="NZ_JAPDRA010000011.1"/>
</dbReference>
<dbReference type="EMBL" id="JBHTJG010000011">
    <property type="protein sequence ID" value="MFD0948181.1"/>
    <property type="molecule type" value="Genomic_DNA"/>
</dbReference>
<evidence type="ECO:0000259" key="4">
    <source>
        <dbReference type="Pfam" id="PF00389"/>
    </source>
</evidence>
<organism evidence="6 7">
    <name type="scientific">Sphingomonas canadensis</name>
    <dbReference type="NCBI Taxonomy" id="1219257"/>
    <lineage>
        <taxon>Bacteria</taxon>
        <taxon>Pseudomonadati</taxon>
        <taxon>Pseudomonadota</taxon>
        <taxon>Alphaproteobacteria</taxon>
        <taxon>Sphingomonadales</taxon>
        <taxon>Sphingomonadaceae</taxon>
        <taxon>Sphingomonas</taxon>
    </lineage>
</organism>
<keyword evidence="2" id="KW-0520">NAD</keyword>
<gene>
    <name evidence="6" type="ORF">ACFQ1E_17705</name>
</gene>
<reference evidence="7" key="1">
    <citation type="journal article" date="2019" name="Int. J. Syst. Evol. Microbiol.">
        <title>The Global Catalogue of Microorganisms (GCM) 10K type strain sequencing project: providing services to taxonomists for standard genome sequencing and annotation.</title>
        <authorList>
            <consortium name="The Broad Institute Genomics Platform"/>
            <consortium name="The Broad Institute Genome Sequencing Center for Infectious Disease"/>
            <person name="Wu L."/>
            <person name="Ma J."/>
        </authorList>
    </citation>
    <scope>NUCLEOTIDE SEQUENCE [LARGE SCALE GENOMIC DNA]</scope>
    <source>
        <strain evidence="7">CCUG 62982</strain>
    </source>
</reference>
<dbReference type="Pfam" id="PF02826">
    <property type="entry name" value="2-Hacid_dh_C"/>
    <property type="match status" value="1"/>
</dbReference>
<sequence length="311" mass="33795">MKATLPALARPMVEPHLPAGVEARWFATFEECLAMAPDAEVGWLDSNNPRNWARAVAAAPQLKWLSTIYAGLDLLDKDALIRQGTRITNGSGINAFAVAEYAVMGALVAAKRFDRVVRMADRREWPQEAPGKIELYGSRALILGYGAIGRLVGDRMAAFGVTVVPVTRSGAQGTLGPGEWRARIGEFDWIMLSAPSTPETRHMIGATELAAMKTSAWIVNVGRGDLIDQPALVEALERGRIGGAFLDTVTPEPLPPEDPLWAAPNAIHSMHLSGRSQTLMFRRAAELFVENLRAYAEGRPLRNEVDLAAGY</sequence>